<proteinExistence type="predicted"/>
<accession>A0ABT6TR85</accession>
<dbReference type="EMBL" id="JAGRPV010000001">
    <property type="protein sequence ID" value="MDI4649295.1"/>
    <property type="molecule type" value="Genomic_DNA"/>
</dbReference>
<comment type="caution">
    <text evidence="2">The sequence shown here is derived from an EMBL/GenBank/DDBJ whole genome shotgun (WGS) entry which is preliminary data.</text>
</comment>
<evidence type="ECO:0000256" key="1">
    <source>
        <dbReference type="SAM" id="Phobius"/>
    </source>
</evidence>
<keyword evidence="3" id="KW-1185">Reference proteome</keyword>
<gene>
    <name evidence="2" type="ORF">KB449_30445</name>
</gene>
<protein>
    <submittedName>
        <fullName evidence="2">Uncharacterized protein</fullName>
    </submittedName>
</protein>
<keyword evidence="1" id="KW-1133">Transmembrane helix</keyword>
<reference evidence="2" key="1">
    <citation type="submission" date="2023-04" db="EMBL/GenBank/DDBJ databases">
        <title>Comparative genomic analysis of Cohnella hashimotonis sp. nov., isolated from the International Space Station.</title>
        <authorList>
            <person name="Venkateswaran K."/>
            <person name="Simpson A."/>
        </authorList>
    </citation>
    <scope>NUCLEOTIDE SEQUENCE</scope>
    <source>
        <strain evidence="2">F6_2S_P_1</strain>
    </source>
</reference>
<name>A0ABT6TR85_9BACL</name>
<dbReference type="RefSeq" id="WP_282911950.1">
    <property type="nucleotide sequence ID" value="NZ_JAGRPV010000001.1"/>
</dbReference>
<keyword evidence="1" id="KW-0812">Transmembrane</keyword>
<evidence type="ECO:0000313" key="3">
    <source>
        <dbReference type="Proteomes" id="UP001161691"/>
    </source>
</evidence>
<feature type="transmembrane region" description="Helical" evidence="1">
    <location>
        <begin position="49"/>
        <end position="74"/>
    </location>
</feature>
<evidence type="ECO:0000313" key="2">
    <source>
        <dbReference type="EMBL" id="MDI4649295.1"/>
    </source>
</evidence>
<dbReference type="Proteomes" id="UP001161691">
    <property type="component" value="Unassembled WGS sequence"/>
</dbReference>
<sequence>MTARAWLFGAGIAVAFPALVHLLLAAASRILSTNDTGDFAYHDTTFVVYHIGWAGNIALGLVAFILYMLMFVLLRPK</sequence>
<organism evidence="2 3">
    <name type="scientific">Cohnella hashimotonis</name>
    <dbReference type="NCBI Taxonomy" id="2826895"/>
    <lineage>
        <taxon>Bacteria</taxon>
        <taxon>Bacillati</taxon>
        <taxon>Bacillota</taxon>
        <taxon>Bacilli</taxon>
        <taxon>Bacillales</taxon>
        <taxon>Paenibacillaceae</taxon>
        <taxon>Cohnella</taxon>
    </lineage>
</organism>
<keyword evidence="1" id="KW-0472">Membrane</keyword>